<name>A0A7C1E402_9CREN</name>
<dbReference type="GO" id="GO:0003700">
    <property type="term" value="F:DNA-binding transcription factor activity"/>
    <property type="evidence" value="ECO:0007669"/>
    <property type="project" value="InterPro"/>
</dbReference>
<reference evidence="3" key="1">
    <citation type="journal article" date="2020" name="mSystems">
        <title>Genome- and Community-Level Interaction Insights into Carbon Utilization and Element Cycling Functions of Hydrothermarchaeota in Hydrothermal Sediment.</title>
        <authorList>
            <person name="Zhou Z."/>
            <person name="Liu Y."/>
            <person name="Xu W."/>
            <person name="Pan J."/>
            <person name="Luo Z.H."/>
            <person name="Li M."/>
        </authorList>
    </citation>
    <scope>NUCLEOTIDE SEQUENCE [LARGE SCALE GENOMIC DNA]</scope>
    <source>
        <strain evidence="3">SpSt-123</strain>
    </source>
</reference>
<gene>
    <name evidence="3" type="ORF">ENO04_03315</name>
</gene>
<dbReference type="EMBL" id="DSDY01000104">
    <property type="protein sequence ID" value="HDS10635.1"/>
    <property type="molecule type" value="Genomic_DNA"/>
</dbReference>
<dbReference type="CDD" id="cd00090">
    <property type="entry name" value="HTH_ARSR"/>
    <property type="match status" value="1"/>
</dbReference>
<dbReference type="SMART" id="SM00347">
    <property type="entry name" value="HTH_MARR"/>
    <property type="match status" value="1"/>
</dbReference>
<evidence type="ECO:0000259" key="2">
    <source>
        <dbReference type="SMART" id="SM00418"/>
    </source>
</evidence>
<dbReference type="Gene3D" id="1.10.10.10">
    <property type="entry name" value="Winged helix-like DNA-binding domain superfamily/Winged helix DNA-binding domain"/>
    <property type="match status" value="1"/>
</dbReference>
<protein>
    <submittedName>
        <fullName evidence="3">MarR family transcriptional regulator</fullName>
    </submittedName>
</protein>
<dbReference type="SUPFAM" id="SSF46785">
    <property type="entry name" value="Winged helix' DNA-binding domain"/>
    <property type="match status" value="1"/>
</dbReference>
<evidence type="ECO:0000313" key="3">
    <source>
        <dbReference type="EMBL" id="HDS10635.1"/>
    </source>
</evidence>
<dbReference type="InterPro" id="IPR000835">
    <property type="entry name" value="HTH_MarR-typ"/>
</dbReference>
<dbReference type="Pfam" id="PF01047">
    <property type="entry name" value="MarR"/>
    <property type="match status" value="1"/>
</dbReference>
<accession>A0A7C1E402</accession>
<organism evidence="3">
    <name type="scientific">Fervidicoccus fontis</name>
    <dbReference type="NCBI Taxonomy" id="683846"/>
    <lineage>
        <taxon>Archaea</taxon>
        <taxon>Thermoproteota</taxon>
        <taxon>Thermoprotei</taxon>
        <taxon>Fervidicoccales</taxon>
        <taxon>Fervidicoccaceae</taxon>
        <taxon>Fervidicoccus</taxon>
    </lineage>
</organism>
<dbReference type="AlphaFoldDB" id="A0A7C1E402"/>
<dbReference type="InterPro" id="IPR036390">
    <property type="entry name" value="WH_DNA-bd_sf"/>
</dbReference>
<dbReference type="InterPro" id="IPR011991">
    <property type="entry name" value="ArsR-like_HTH"/>
</dbReference>
<comment type="caution">
    <text evidence="3">The sequence shown here is derived from an EMBL/GenBank/DDBJ whole genome shotgun (WGS) entry which is preliminary data.</text>
</comment>
<sequence>MLLIVFWINTCIYETFKYNNYFSYNETKVILLMSKEEIVLPSGKILTLLDLVKFCYDFSETDIAILFELVDKEPKSIEELSEKLNLSKATVSRTLAKLYSMGFITRIRKPGEEKVGRPRYLYTTTSQTVKQKMRKDLEKCSELVKKFIEDALSHM</sequence>
<dbReference type="SMART" id="SM00418">
    <property type="entry name" value="HTH_ARSR"/>
    <property type="match status" value="1"/>
</dbReference>
<dbReference type="InterPro" id="IPR036388">
    <property type="entry name" value="WH-like_DNA-bd_sf"/>
</dbReference>
<feature type="domain" description="HTH marR-type" evidence="1">
    <location>
        <begin position="51"/>
        <end position="152"/>
    </location>
</feature>
<proteinExistence type="predicted"/>
<dbReference type="InterPro" id="IPR001845">
    <property type="entry name" value="HTH_ArsR_DNA-bd_dom"/>
</dbReference>
<evidence type="ECO:0000259" key="1">
    <source>
        <dbReference type="SMART" id="SM00347"/>
    </source>
</evidence>
<feature type="domain" description="HTH arsR-type" evidence="2">
    <location>
        <begin position="57"/>
        <end position="142"/>
    </location>
</feature>